<organism evidence="1 2">
    <name type="scientific">Oryza meyeriana var. granulata</name>
    <dbReference type="NCBI Taxonomy" id="110450"/>
    <lineage>
        <taxon>Eukaryota</taxon>
        <taxon>Viridiplantae</taxon>
        <taxon>Streptophyta</taxon>
        <taxon>Embryophyta</taxon>
        <taxon>Tracheophyta</taxon>
        <taxon>Spermatophyta</taxon>
        <taxon>Magnoliopsida</taxon>
        <taxon>Liliopsida</taxon>
        <taxon>Poales</taxon>
        <taxon>Poaceae</taxon>
        <taxon>BOP clade</taxon>
        <taxon>Oryzoideae</taxon>
        <taxon>Oryzeae</taxon>
        <taxon>Oryzinae</taxon>
        <taxon>Oryza</taxon>
        <taxon>Oryza meyeriana</taxon>
    </lineage>
</organism>
<evidence type="ECO:0000313" key="2">
    <source>
        <dbReference type="Proteomes" id="UP000479710"/>
    </source>
</evidence>
<protein>
    <submittedName>
        <fullName evidence="1">Uncharacterized protein</fullName>
    </submittedName>
</protein>
<reference evidence="1 2" key="1">
    <citation type="submission" date="2019-11" db="EMBL/GenBank/DDBJ databases">
        <title>Whole genome sequence of Oryza granulata.</title>
        <authorList>
            <person name="Li W."/>
        </authorList>
    </citation>
    <scope>NUCLEOTIDE SEQUENCE [LARGE SCALE GENOMIC DNA]</scope>
    <source>
        <strain evidence="2">cv. Menghai</strain>
        <tissue evidence="1">Leaf</tissue>
    </source>
</reference>
<sequence length="64" mass="7002">MADKDGGSRRASTDYEADRVGGVGTEGMIALPPEITSPWSYCFWCSRGIKHPKDRASYKAGHNI</sequence>
<comment type="caution">
    <text evidence="1">The sequence shown here is derived from an EMBL/GenBank/DDBJ whole genome shotgun (WGS) entry which is preliminary data.</text>
</comment>
<dbReference type="Proteomes" id="UP000479710">
    <property type="component" value="Unassembled WGS sequence"/>
</dbReference>
<gene>
    <name evidence="1" type="ORF">E2562_022549</name>
</gene>
<keyword evidence="2" id="KW-1185">Reference proteome</keyword>
<proteinExistence type="predicted"/>
<name>A0A6G1FB19_9ORYZ</name>
<dbReference type="OrthoDB" id="678896at2759"/>
<dbReference type="EMBL" id="SPHZ02000001">
    <property type="protein sequence ID" value="KAF0934035.1"/>
    <property type="molecule type" value="Genomic_DNA"/>
</dbReference>
<dbReference type="AlphaFoldDB" id="A0A6G1FB19"/>
<evidence type="ECO:0000313" key="1">
    <source>
        <dbReference type="EMBL" id="KAF0934035.1"/>
    </source>
</evidence>
<accession>A0A6G1FB19</accession>